<evidence type="ECO:0000313" key="7">
    <source>
        <dbReference type="Proteomes" id="UP000019494"/>
    </source>
</evidence>
<dbReference type="PROSITE" id="PS51687">
    <property type="entry name" value="SAM_MT_RNA_M5U"/>
    <property type="match status" value="1"/>
</dbReference>
<evidence type="ECO:0000256" key="2">
    <source>
        <dbReference type="ARBA" id="ARBA00022679"/>
    </source>
</evidence>
<accession>W9GS21</accession>
<evidence type="ECO:0000256" key="1">
    <source>
        <dbReference type="ARBA" id="ARBA00022603"/>
    </source>
</evidence>
<dbReference type="InterPro" id="IPR030390">
    <property type="entry name" value="MeTrfase_TrmA_AS"/>
</dbReference>
<dbReference type="EMBL" id="AWQS01000003">
    <property type="protein sequence ID" value="EWT07862.1"/>
    <property type="molecule type" value="Genomic_DNA"/>
</dbReference>
<dbReference type="SUPFAM" id="SSF53335">
    <property type="entry name" value="S-adenosyl-L-methionine-dependent methyltransferases"/>
    <property type="match status" value="1"/>
</dbReference>
<protein>
    <submittedName>
        <fullName evidence="6">23S rRNA methyltransferase</fullName>
    </submittedName>
</protein>
<keyword evidence="3 4" id="KW-0949">S-adenosyl-L-methionine</keyword>
<name>W9GS21_9MICO</name>
<sequence>MQCTYFDSARCRSCTLMGQPYAAQLAAKQERCRHALAPAVAPTAWLPPVTSAESQFRNKAKLVVAGQRGAVTLGILDGSGAGVDLRECGLYEPGLGEALPLLAGFIDGIGLEPYDVASRRGELKHLIVTHSPDDELMVRFVARSRKHETLLGKHLPTLQHELPSVAVVSMNIQPEHKAVLEGELEIVLTERADLPMRVNDLTLRLQPNSFFQTNTPVAAALYRQAQSWTGQISPESVWDLYCGVGGFALHCVTAGSPPPREVLGVEVAPGAIDSARVAAAALSRSGLVDGGLRFEVGDATGLVRRGVPAPDAVVVNPPRRGIGADLAGWLDGAGVRHVVYSSCNVDSLAADLAAMPRLRPVAARLFDMFPQTTHHEVMVLLERS</sequence>
<gene>
    <name evidence="6" type="ORF">N864_19645</name>
</gene>
<dbReference type="InterPro" id="IPR029063">
    <property type="entry name" value="SAM-dependent_MTases_sf"/>
</dbReference>
<organism evidence="6 7">
    <name type="scientific">Intrasporangium chromatireducens Q5-1</name>
    <dbReference type="NCBI Taxonomy" id="584657"/>
    <lineage>
        <taxon>Bacteria</taxon>
        <taxon>Bacillati</taxon>
        <taxon>Actinomycetota</taxon>
        <taxon>Actinomycetes</taxon>
        <taxon>Micrococcales</taxon>
        <taxon>Intrasporangiaceae</taxon>
        <taxon>Intrasporangium</taxon>
    </lineage>
</organism>
<feature type="binding site" evidence="4">
    <location>
        <position position="212"/>
    </location>
    <ligand>
        <name>S-adenosyl-L-methionine</name>
        <dbReference type="ChEBI" id="CHEBI:59789"/>
    </ligand>
</feature>
<feature type="binding site" evidence="4">
    <location>
        <position position="316"/>
    </location>
    <ligand>
        <name>S-adenosyl-L-methionine</name>
        <dbReference type="ChEBI" id="CHEBI:59789"/>
    </ligand>
</feature>
<dbReference type="GO" id="GO:0070475">
    <property type="term" value="P:rRNA base methylation"/>
    <property type="evidence" value="ECO:0007669"/>
    <property type="project" value="TreeGrafter"/>
</dbReference>
<evidence type="ECO:0000256" key="5">
    <source>
        <dbReference type="PROSITE-ProRule" id="PRU10015"/>
    </source>
</evidence>
<keyword evidence="1 4" id="KW-0489">Methyltransferase</keyword>
<dbReference type="PATRIC" id="fig|584657.3.peg.147"/>
<dbReference type="PANTHER" id="PTHR11061">
    <property type="entry name" value="RNA M5U METHYLTRANSFERASE"/>
    <property type="match status" value="1"/>
</dbReference>
<evidence type="ECO:0000256" key="3">
    <source>
        <dbReference type="ARBA" id="ARBA00022691"/>
    </source>
</evidence>
<keyword evidence="2 4" id="KW-0808">Transferase</keyword>
<dbReference type="InterPro" id="IPR010280">
    <property type="entry name" value="U5_MeTrfase_fam"/>
</dbReference>
<reference evidence="7" key="1">
    <citation type="submission" date="2013-08" db="EMBL/GenBank/DDBJ databases">
        <title>Intrasporangium oryzae NRRL B-24470.</title>
        <authorList>
            <person name="Liu H."/>
            <person name="Wang G."/>
        </authorList>
    </citation>
    <scope>NUCLEOTIDE SEQUENCE [LARGE SCALE GENOMIC DNA]</scope>
    <source>
        <strain evidence="7">Q5-1</strain>
    </source>
</reference>
<keyword evidence="7" id="KW-1185">Reference proteome</keyword>
<feature type="active site" description="Nucleophile" evidence="4">
    <location>
        <position position="343"/>
    </location>
</feature>
<dbReference type="AlphaFoldDB" id="W9GS21"/>
<proteinExistence type="inferred from homology"/>
<dbReference type="Pfam" id="PF05958">
    <property type="entry name" value="tRNA_U5-meth_tr"/>
    <property type="match status" value="1"/>
</dbReference>
<dbReference type="PROSITE" id="PS01230">
    <property type="entry name" value="TRMA_1"/>
    <property type="match status" value="1"/>
</dbReference>
<dbReference type="GO" id="GO:0070041">
    <property type="term" value="F:rRNA (uridine-C5-)-methyltransferase activity"/>
    <property type="evidence" value="ECO:0007669"/>
    <property type="project" value="TreeGrafter"/>
</dbReference>
<dbReference type="Proteomes" id="UP000019494">
    <property type="component" value="Unassembled WGS sequence"/>
</dbReference>
<comment type="caution">
    <text evidence="6">The sequence shown here is derived from an EMBL/GenBank/DDBJ whole genome shotgun (WGS) entry which is preliminary data.</text>
</comment>
<feature type="active site" evidence="5">
    <location>
        <position position="343"/>
    </location>
</feature>
<evidence type="ECO:0000313" key="6">
    <source>
        <dbReference type="EMBL" id="EWT07862.1"/>
    </source>
</evidence>
<feature type="binding site" evidence="4">
    <location>
        <position position="241"/>
    </location>
    <ligand>
        <name>S-adenosyl-L-methionine</name>
        <dbReference type="ChEBI" id="CHEBI:59789"/>
    </ligand>
</feature>
<dbReference type="CDD" id="cd02440">
    <property type="entry name" value="AdoMet_MTases"/>
    <property type="match status" value="1"/>
</dbReference>
<evidence type="ECO:0000256" key="4">
    <source>
        <dbReference type="PROSITE-ProRule" id="PRU01024"/>
    </source>
</evidence>
<dbReference type="Gene3D" id="3.40.50.150">
    <property type="entry name" value="Vaccinia Virus protein VP39"/>
    <property type="match status" value="1"/>
</dbReference>
<feature type="binding site" evidence="4">
    <location>
        <position position="266"/>
    </location>
    <ligand>
        <name>S-adenosyl-L-methionine</name>
        <dbReference type="ChEBI" id="CHEBI:59789"/>
    </ligand>
</feature>
<dbReference type="OrthoDB" id="9804590at2"/>
<comment type="similarity">
    <text evidence="4">Belongs to the class I-like SAM-binding methyltransferase superfamily. RNA M5U methyltransferase family.</text>
</comment>
<dbReference type="Gene3D" id="2.40.50.1070">
    <property type="match status" value="1"/>
</dbReference>
<dbReference type="RefSeq" id="WP_034712218.1">
    <property type="nucleotide sequence ID" value="NZ_AWQS01000003.1"/>
</dbReference>
<dbReference type="PANTHER" id="PTHR11061:SF30">
    <property type="entry name" value="TRNA (URACIL(54)-C(5))-METHYLTRANSFERASE"/>
    <property type="match status" value="1"/>
</dbReference>